<dbReference type="GO" id="GO:0016874">
    <property type="term" value="F:ligase activity"/>
    <property type="evidence" value="ECO:0007669"/>
    <property type="project" value="UniProtKB-KW"/>
</dbReference>
<reference evidence="7" key="1">
    <citation type="submission" date="2017-04" db="EMBL/GenBank/DDBJ databases">
        <title>Population genomics of picophytoplankton unveils novel chromosome hypervariability.</title>
        <authorList>
            <consortium name="DOE Joint Genome Institute"/>
            <person name="Blanc-Mathieu R."/>
            <person name="Krasovec M."/>
            <person name="Hebrard M."/>
            <person name="Yau S."/>
            <person name="Desgranges E."/>
            <person name="Martin J."/>
            <person name="Schackwitz W."/>
            <person name="Kuo A."/>
            <person name="Salin G."/>
            <person name="Donnadieu C."/>
            <person name="Desdevises Y."/>
            <person name="Sanchez-Ferandin S."/>
            <person name="Moreau H."/>
            <person name="Rivals E."/>
            <person name="Grigoriev I.V."/>
            <person name="Grimsley N."/>
            <person name="Eyre-Walker A."/>
            <person name="Piganeau G."/>
        </authorList>
    </citation>
    <scope>NUCLEOTIDE SEQUENCE [LARGE SCALE GENOMIC DNA]</scope>
    <source>
        <strain evidence="7">RCC 1115</strain>
    </source>
</reference>
<evidence type="ECO:0000256" key="5">
    <source>
        <dbReference type="SAM" id="Phobius"/>
    </source>
</evidence>
<evidence type="ECO:0000256" key="2">
    <source>
        <dbReference type="ARBA" id="ARBA00022692"/>
    </source>
</evidence>
<dbReference type="AlphaFoldDB" id="A0A1Y5I5N9"/>
<dbReference type="EMBL" id="KZ155801">
    <property type="protein sequence ID" value="OUS44796.1"/>
    <property type="molecule type" value="Genomic_DNA"/>
</dbReference>
<keyword evidence="7" id="KW-0436">Ligase</keyword>
<evidence type="ECO:0000259" key="6">
    <source>
        <dbReference type="Pfam" id="PF04932"/>
    </source>
</evidence>
<feature type="transmembrane region" description="Helical" evidence="5">
    <location>
        <begin position="146"/>
        <end position="163"/>
    </location>
</feature>
<feature type="transmembrane region" description="Helical" evidence="5">
    <location>
        <begin position="91"/>
        <end position="109"/>
    </location>
</feature>
<accession>A0A1Y5I5N9</accession>
<protein>
    <submittedName>
        <fullName evidence="7">O-antigen ligase like membrane protein-domain-containing protein</fullName>
    </submittedName>
</protein>
<proteinExistence type="predicted"/>
<evidence type="ECO:0000313" key="7">
    <source>
        <dbReference type="EMBL" id="OUS44796.1"/>
    </source>
</evidence>
<feature type="transmembrane region" description="Helical" evidence="5">
    <location>
        <begin position="21"/>
        <end position="46"/>
    </location>
</feature>
<keyword evidence="4 5" id="KW-0472">Membrane</keyword>
<feature type="transmembrane region" description="Helical" evidence="5">
    <location>
        <begin position="115"/>
        <end position="134"/>
    </location>
</feature>
<evidence type="ECO:0000256" key="1">
    <source>
        <dbReference type="ARBA" id="ARBA00004141"/>
    </source>
</evidence>
<comment type="subcellular location">
    <subcellularLocation>
        <location evidence="1">Membrane</location>
        <topology evidence="1">Multi-pass membrane protein</topology>
    </subcellularLocation>
</comment>
<sequence>MAKVYEEPRKIPYWEQALISVWFLNSFVPLPLETPLRYLMVLWFLWLLALHKEQVIPIVLKAWPLFLLPIFANVVRRIAQLHDIVNEKSWPWTRLLAALIFPVALIFMLRAPSATALVFAGVGIIGLFLVKFAWQSISKVRHLRSIIFIAGVSVFLIGAMIVLNQTHQDYVADFLGALGKDTTFTGRTHIWSAGRLAAEEHPIIGLGLEGFWNPSNGAAQSINEMDFKPYGTKLTFHNAYLEVRVHLGYIGLGLYLLMWAWCGYRLLMQFFRDSSLEMSALLVFGAIVFISTFTESLAWASFNTPLNLLYLGALATLSPVRRTYVGKAPVYLSSSPGYAKA</sequence>
<dbReference type="Pfam" id="PF04932">
    <property type="entry name" value="Wzy_C"/>
    <property type="match status" value="1"/>
</dbReference>
<evidence type="ECO:0000256" key="4">
    <source>
        <dbReference type="ARBA" id="ARBA00023136"/>
    </source>
</evidence>
<keyword evidence="3 5" id="KW-1133">Transmembrane helix</keyword>
<feature type="transmembrane region" description="Helical" evidence="5">
    <location>
        <begin position="58"/>
        <end position="79"/>
    </location>
</feature>
<gene>
    <name evidence="7" type="ORF">BE221DRAFT_148718</name>
</gene>
<name>A0A1Y5I5N9_OSTTA</name>
<dbReference type="GO" id="GO:0016020">
    <property type="term" value="C:membrane"/>
    <property type="evidence" value="ECO:0007669"/>
    <property type="project" value="UniProtKB-SubCell"/>
</dbReference>
<keyword evidence="2 5" id="KW-0812">Transmembrane</keyword>
<feature type="domain" description="O-antigen ligase-related" evidence="6">
    <location>
        <begin position="98"/>
        <end position="256"/>
    </location>
</feature>
<evidence type="ECO:0000256" key="3">
    <source>
        <dbReference type="ARBA" id="ARBA00022989"/>
    </source>
</evidence>
<feature type="transmembrane region" description="Helical" evidence="5">
    <location>
        <begin position="247"/>
        <end position="267"/>
    </location>
</feature>
<feature type="transmembrane region" description="Helical" evidence="5">
    <location>
        <begin position="279"/>
        <end position="302"/>
    </location>
</feature>
<dbReference type="InterPro" id="IPR007016">
    <property type="entry name" value="O-antigen_ligase-rel_domated"/>
</dbReference>
<organism evidence="7">
    <name type="scientific">Ostreococcus tauri</name>
    <name type="common">Marine green alga</name>
    <dbReference type="NCBI Taxonomy" id="70448"/>
    <lineage>
        <taxon>Eukaryota</taxon>
        <taxon>Viridiplantae</taxon>
        <taxon>Chlorophyta</taxon>
        <taxon>Mamiellophyceae</taxon>
        <taxon>Mamiellales</taxon>
        <taxon>Bathycoccaceae</taxon>
        <taxon>Ostreococcus</taxon>
    </lineage>
</organism>
<dbReference type="Proteomes" id="UP000195557">
    <property type="component" value="Unassembled WGS sequence"/>
</dbReference>